<dbReference type="AlphaFoldDB" id="A0A150H731"/>
<dbReference type="InterPro" id="IPR005861">
    <property type="entry name" value="HisP_aminotrans"/>
</dbReference>
<comment type="caution">
    <text evidence="8">The sequence shown here is derived from an EMBL/GenBank/DDBJ whole genome shotgun (WGS) entry which is preliminary data.</text>
</comment>
<dbReference type="InterPro" id="IPR015422">
    <property type="entry name" value="PyrdxlP-dep_Trfase_small"/>
</dbReference>
<dbReference type="NCBIfam" id="NF002878">
    <property type="entry name" value="PRK03321.1"/>
    <property type="match status" value="1"/>
</dbReference>
<dbReference type="SUPFAM" id="SSF53383">
    <property type="entry name" value="PLP-dependent transferases"/>
    <property type="match status" value="1"/>
</dbReference>
<evidence type="ECO:0000256" key="2">
    <source>
        <dbReference type="ARBA" id="ARBA00011738"/>
    </source>
</evidence>
<dbReference type="NCBIfam" id="TIGR01141">
    <property type="entry name" value="hisC"/>
    <property type="match status" value="1"/>
</dbReference>
<reference evidence="8 9" key="1">
    <citation type="submission" date="2016-01" db="EMBL/GenBank/DDBJ databases">
        <title>Use of Whole Genome Sequencing to ascertain that Brevibacterium massiliense (Roux, Raoult 2009) is a later heterotypic synonym of Brevibacterium ravenspurgense (Mages 2008).</title>
        <authorList>
            <person name="Bernier A.-M."/>
            <person name="Burdz T."/>
            <person name="Huynh C."/>
            <person name="Pachecho A.L."/>
            <person name="Wiebe D."/>
            <person name="Bonner C."/>
            <person name="Bernard K."/>
        </authorList>
    </citation>
    <scope>NUCLEOTIDE SEQUENCE [LARGE SCALE GENOMIC DNA]</scope>
    <source>
        <strain evidence="8 9">CCUG56047</strain>
    </source>
</reference>
<evidence type="ECO:0000313" key="8">
    <source>
        <dbReference type="EMBL" id="KXZ57678.1"/>
    </source>
</evidence>
<comment type="cofactor">
    <cofactor evidence="1 6">
        <name>pyridoxal 5'-phosphate</name>
        <dbReference type="ChEBI" id="CHEBI:597326"/>
    </cofactor>
</comment>
<comment type="catalytic activity">
    <reaction evidence="6">
        <text>L-histidinol phosphate + 2-oxoglutarate = 3-(imidazol-4-yl)-2-oxopropyl phosphate + L-glutamate</text>
        <dbReference type="Rhea" id="RHEA:23744"/>
        <dbReference type="ChEBI" id="CHEBI:16810"/>
        <dbReference type="ChEBI" id="CHEBI:29985"/>
        <dbReference type="ChEBI" id="CHEBI:57766"/>
        <dbReference type="ChEBI" id="CHEBI:57980"/>
        <dbReference type="EC" id="2.6.1.9"/>
    </reaction>
</comment>
<dbReference type="PATRIC" id="fig|479117.4.peg.1684"/>
<evidence type="ECO:0000256" key="4">
    <source>
        <dbReference type="ARBA" id="ARBA00022679"/>
    </source>
</evidence>
<dbReference type="PANTHER" id="PTHR43643">
    <property type="entry name" value="HISTIDINOL-PHOSPHATE AMINOTRANSFERASE 2"/>
    <property type="match status" value="1"/>
</dbReference>
<dbReference type="InterPro" id="IPR004839">
    <property type="entry name" value="Aminotransferase_I/II_large"/>
</dbReference>
<evidence type="ECO:0000256" key="5">
    <source>
        <dbReference type="ARBA" id="ARBA00022898"/>
    </source>
</evidence>
<dbReference type="HAMAP" id="MF_01023">
    <property type="entry name" value="HisC_aminotrans_2"/>
    <property type="match status" value="1"/>
</dbReference>
<comment type="similarity">
    <text evidence="6">Belongs to the class-II pyridoxal-phosphate-dependent aminotransferase family. Histidinol-phosphate aminotransferase subfamily.</text>
</comment>
<dbReference type="EC" id="2.6.1.9" evidence="6"/>
<evidence type="ECO:0000256" key="1">
    <source>
        <dbReference type="ARBA" id="ARBA00001933"/>
    </source>
</evidence>
<dbReference type="Proteomes" id="UP000243589">
    <property type="component" value="Unassembled WGS sequence"/>
</dbReference>
<evidence type="ECO:0000256" key="6">
    <source>
        <dbReference type="HAMAP-Rule" id="MF_01023"/>
    </source>
</evidence>
<dbReference type="Gene3D" id="3.90.1150.10">
    <property type="entry name" value="Aspartate Aminotransferase, domain 1"/>
    <property type="match status" value="1"/>
</dbReference>
<dbReference type="PANTHER" id="PTHR43643:SF3">
    <property type="entry name" value="HISTIDINOL-PHOSPHATE AMINOTRANSFERASE"/>
    <property type="match status" value="1"/>
</dbReference>
<dbReference type="InterPro" id="IPR015424">
    <property type="entry name" value="PyrdxlP-dep_Trfase"/>
</dbReference>
<keyword evidence="6" id="KW-0028">Amino-acid biosynthesis</keyword>
<feature type="modified residue" description="N6-(pyridoxal phosphate)lysine" evidence="6">
    <location>
        <position position="273"/>
    </location>
</feature>
<protein>
    <recommendedName>
        <fullName evidence="6">Histidinol-phosphate aminotransferase</fullName>
        <ecNumber evidence="6">2.6.1.9</ecNumber>
    </recommendedName>
    <alternativeName>
        <fullName evidence="6">Imidazole acetol-phosphate transaminase</fullName>
    </alternativeName>
</protein>
<dbReference type="GO" id="GO:0030170">
    <property type="term" value="F:pyridoxal phosphate binding"/>
    <property type="evidence" value="ECO:0007669"/>
    <property type="project" value="InterPro"/>
</dbReference>
<proteinExistence type="inferred from homology"/>
<dbReference type="Gene3D" id="3.40.640.10">
    <property type="entry name" value="Type I PLP-dependent aspartate aminotransferase-like (Major domain)"/>
    <property type="match status" value="1"/>
</dbReference>
<name>A0A150H731_9MICO</name>
<gene>
    <name evidence="8" type="primary">pat</name>
    <name evidence="6" type="synonym">hisC</name>
    <name evidence="8" type="ORF">Bravens_01699</name>
</gene>
<dbReference type="InterPro" id="IPR024892">
    <property type="entry name" value="ArAT"/>
</dbReference>
<keyword evidence="6" id="KW-0368">Histidine biosynthesis</keyword>
<organism evidence="8 9">
    <name type="scientific">Brevibacterium ravenspurgense</name>
    <dbReference type="NCBI Taxonomy" id="479117"/>
    <lineage>
        <taxon>Bacteria</taxon>
        <taxon>Bacillati</taxon>
        <taxon>Actinomycetota</taxon>
        <taxon>Actinomycetes</taxon>
        <taxon>Micrococcales</taxon>
        <taxon>Brevibacteriaceae</taxon>
        <taxon>Brevibacterium</taxon>
    </lineage>
</organism>
<accession>A0A150H731</accession>
<keyword evidence="4 6" id="KW-0808">Transferase</keyword>
<keyword evidence="5 6" id="KW-0663">Pyridoxal phosphate</keyword>
<dbReference type="EMBL" id="LQQC01000011">
    <property type="protein sequence ID" value="KXZ57678.1"/>
    <property type="molecule type" value="Genomic_DNA"/>
</dbReference>
<dbReference type="InterPro" id="IPR050106">
    <property type="entry name" value="HistidinolP_aminotransfase"/>
</dbReference>
<dbReference type="UniPathway" id="UPA00031">
    <property type="reaction ID" value="UER00012"/>
</dbReference>
<dbReference type="Pfam" id="PF00155">
    <property type="entry name" value="Aminotran_1_2"/>
    <property type="match status" value="1"/>
</dbReference>
<evidence type="ECO:0000313" key="9">
    <source>
        <dbReference type="Proteomes" id="UP000243589"/>
    </source>
</evidence>
<feature type="domain" description="Aminotransferase class I/classII large" evidence="7">
    <location>
        <begin position="83"/>
        <end position="398"/>
    </location>
</feature>
<keyword evidence="9" id="KW-1185">Reference proteome</keyword>
<keyword evidence="3 6" id="KW-0032">Aminotransferase</keyword>
<dbReference type="CDD" id="cd00609">
    <property type="entry name" value="AAT_like"/>
    <property type="match status" value="1"/>
</dbReference>
<evidence type="ECO:0000259" key="7">
    <source>
        <dbReference type="Pfam" id="PF00155"/>
    </source>
</evidence>
<comment type="subunit">
    <text evidence="2 6">Homodimer.</text>
</comment>
<dbReference type="GO" id="GO:0000105">
    <property type="term" value="P:L-histidine biosynthetic process"/>
    <property type="evidence" value="ECO:0007669"/>
    <property type="project" value="UniProtKB-UniRule"/>
</dbReference>
<dbReference type="InterPro" id="IPR015421">
    <property type="entry name" value="PyrdxlP-dep_Trfase_major"/>
</dbReference>
<evidence type="ECO:0000256" key="3">
    <source>
        <dbReference type="ARBA" id="ARBA00022576"/>
    </source>
</evidence>
<sequence length="407" mass="43853">MFPGAQGLRAEVPGAVEVPRGFYGSARVVWGRTAARGAARVSLGRRYDEPMTFQYRLRPAVRDAAAYVPGKPAAPIEGMTAYKLSANEHHMEPLPQVREAIAKASENPNIYPDPGVFELTEAMADFLGVAPENVVFGAGGSEILSAAFAITAGPGANIVYPWPSFEMYRQVGVMSGAENRQIPLTAHGRHDFDALLDAIDDDTTLVVLCSPNNPTGPAIREAEFRSFMDRVPSDLLVVLDQAYLEFITSEDAVDAVAALADYPNLIIMRTFSKAHGLAGLRVGYGIAHPDVILEMRKSIAPFSVQSIGQAAALASLRASAEVDVRAKEVAAARDKLTEELRALGIDVPTSDANYVWLPLGDRSAEFEKVCMANGLAVRNLHTGIRVSIGPDEAMERFIAVTREFLGK</sequence>
<dbReference type="GO" id="GO:0004400">
    <property type="term" value="F:histidinol-phosphate transaminase activity"/>
    <property type="evidence" value="ECO:0007669"/>
    <property type="project" value="UniProtKB-UniRule"/>
</dbReference>
<comment type="pathway">
    <text evidence="6">Amino-acid biosynthesis; L-histidine biosynthesis; L-histidine from 5-phospho-alpha-D-ribose 1-diphosphate: step 7/9.</text>
</comment>